<dbReference type="EMBL" id="UOEI01000327">
    <property type="protein sequence ID" value="VAW02322.1"/>
    <property type="molecule type" value="Genomic_DNA"/>
</dbReference>
<dbReference type="InterPro" id="IPR015422">
    <property type="entry name" value="PyrdxlP-dep_Trfase_small"/>
</dbReference>
<dbReference type="Gene3D" id="3.40.640.10">
    <property type="entry name" value="Type I PLP-dependent aspartate aminotransferase-like (Major domain)"/>
    <property type="match status" value="1"/>
</dbReference>
<proteinExistence type="inferred from homology"/>
<feature type="domain" description="Aminotransferase class I/classII large" evidence="5">
    <location>
        <begin position="34"/>
        <end position="352"/>
    </location>
</feature>
<dbReference type="NCBIfam" id="TIGR01141">
    <property type="entry name" value="hisC"/>
    <property type="match status" value="1"/>
</dbReference>
<dbReference type="InterPro" id="IPR050106">
    <property type="entry name" value="HistidinolP_aminotransfase"/>
</dbReference>
<evidence type="ECO:0000256" key="4">
    <source>
        <dbReference type="ARBA" id="ARBA00022898"/>
    </source>
</evidence>
<dbReference type="AlphaFoldDB" id="A0A3B0SIS6"/>
<keyword evidence="4" id="KW-0663">Pyridoxal phosphate</keyword>
<dbReference type="Gene3D" id="3.90.1150.10">
    <property type="entry name" value="Aspartate Aminotransferase, domain 1"/>
    <property type="match status" value="1"/>
</dbReference>
<evidence type="ECO:0000256" key="2">
    <source>
        <dbReference type="ARBA" id="ARBA00022576"/>
    </source>
</evidence>
<name>A0A3B0SIS6_9ZZZZ</name>
<dbReference type="Pfam" id="PF00155">
    <property type="entry name" value="Aminotran_1_2"/>
    <property type="match status" value="1"/>
</dbReference>
<evidence type="ECO:0000256" key="1">
    <source>
        <dbReference type="ARBA" id="ARBA00001933"/>
    </source>
</evidence>
<dbReference type="HAMAP" id="MF_01023">
    <property type="entry name" value="HisC_aminotrans_2"/>
    <property type="match status" value="1"/>
</dbReference>
<dbReference type="GO" id="GO:0030170">
    <property type="term" value="F:pyridoxal phosphate binding"/>
    <property type="evidence" value="ECO:0007669"/>
    <property type="project" value="InterPro"/>
</dbReference>
<protein>
    <recommendedName>
        <fullName evidence="5">Aminotransferase class I/classII large domain-containing protein</fullName>
    </recommendedName>
</protein>
<accession>A0A3B0SIS6</accession>
<organism evidence="6">
    <name type="scientific">hydrothermal vent metagenome</name>
    <dbReference type="NCBI Taxonomy" id="652676"/>
    <lineage>
        <taxon>unclassified sequences</taxon>
        <taxon>metagenomes</taxon>
        <taxon>ecological metagenomes</taxon>
    </lineage>
</organism>
<dbReference type="InterPro" id="IPR015421">
    <property type="entry name" value="PyrdxlP-dep_Trfase_major"/>
</dbReference>
<dbReference type="InterPro" id="IPR005861">
    <property type="entry name" value="HisP_aminotrans"/>
</dbReference>
<dbReference type="InterPro" id="IPR015424">
    <property type="entry name" value="PyrdxlP-dep_Trfase"/>
</dbReference>
<evidence type="ECO:0000259" key="5">
    <source>
        <dbReference type="Pfam" id="PF00155"/>
    </source>
</evidence>
<dbReference type="InterPro" id="IPR004839">
    <property type="entry name" value="Aminotransferase_I/II_large"/>
</dbReference>
<keyword evidence="3" id="KW-0808">Transferase</keyword>
<reference evidence="6" key="1">
    <citation type="submission" date="2018-06" db="EMBL/GenBank/DDBJ databases">
        <authorList>
            <person name="Zhirakovskaya E."/>
        </authorList>
    </citation>
    <scope>NUCLEOTIDE SEQUENCE</scope>
</reference>
<keyword evidence="2" id="KW-0032">Aminotransferase</keyword>
<sequence>MPTYRSDLESIPRYVPGRPVEDVAREFGIDSIDKLASNECPEEPFPEVIDAVTAASRGINRYPDNGGYELCKAIAAHQGVQPEEVWIGSGSSEILRCAALAVGGPGTSAVYADPSFVMYRIATMVAGAEPIAVPLDANLDHDLDAMLSAIRDDTTIVYVCNPNNPTGGHLPGPDVARFLDAVPERVLVIVDEAYAEYVTADDYQTFLNEAPNRPNVLVGRTFSKIYGLAGLRIGYGVASADLIGQLRTTQPPFAVTSVAQAAALEAIKHQEEVAARRLRNADGRDVLFAGLERLGFEPVASQANFVYFEPDSSAAELGDALVRRGEIVRVLGPAIRVSVGTTEENERFLQALASVIRP</sequence>
<dbReference type="SUPFAM" id="SSF53383">
    <property type="entry name" value="PLP-dependent transferases"/>
    <property type="match status" value="1"/>
</dbReference>
<evidence type="ECO:0000313" key="6">
    <source>
        <dbReference type="EMBL" id="VAW02322.1"/>
    </source>
</evidence>
<dbReference type="GO" id="GO:0004400">
    <property type="term" value="F:histidinol-phosphate transaminase activity"/>
    <property type="evidence" value="ECO:0007669"/>
    <property type="project" value="InterPro"/>
</dbReference>
<dbReference type="CDD" id="cd00609">
    <property type="entry name" value="AAT_like"/>
    <property type="match status" value="1"/>
</dbReference>
<dbReference type="PANTHER" id="PTHR43643:SF3">
    <property type="entry name" value="HISTIDINOL-PHOSPHATE AMINOTRANSFERASE"/>
    <property type="match status" value="1"/>
</dbReference>
<comment type="cofactor">
    <cofactor evidence="1">
        <name>pyridoxal 5'-phosphate</name>
        <dbReference type="ChEBI" id="CHEBI:597326"/>
    </cofactor>
</comment>
<gene>
    <name evidence="6" type="ORF">MNBD_ACTINO01-482</name>
</gene>
<dbReference type="PANTHER" id="PTHR43643">
    <property type="entry name" value="HISTIDINOL-PHOSPHATE AMINOTRANSFERASE 2"/>
    <property type="match status" value="1"/>
</dbReference>
<evidence type="ECO:0000256" key="3">
    <source>
        <dbReference type="ARBA" id="ARBA00022679"/>
    </source>
</evidence>
<dbReference type="GO" id="GO:0000105">
    <property type="term" value="P:L-histidine biosynthetic process"/>
    <property type="evidence" value="ECO:0007669"/>
    <property type="project" value="InterPro"/>
</dbReference>